<dbReference type="InterPro" id="IPR050072">
    <property type="entry name" value="Peptidase_M20A"/>
</dbReference>
<evidence type="ECO:0000256" key="5">
    <source>
        <dbReference type="ARBA" id="ARBA00022833"/>
    </source>
</evidence>
<dbReference type="Gene3D" id="3.30.70.360">
    <property type="match status" value="1"/>
</dbReference>
<reference evidence="7" key="1">
    <citation type="submission" date="2018-05" db="EMBL/GenBank/DDBJ databases">
        <authorList>
            <person name="Lanie J.A."/>
            <person name="Ng W.-L."/>
            <person name="Kazmierczak K.M."/>
            <person name="Andrzejewski T.M."/>
            <person name="Davidsen T.M."/>
            <person name="Wayne K.J."/>
            <person name="Tettelin H."/>
            <person name="Glass J.I."/>
            <person name="Rusch D."/>
            <person name="Podicherti R."/>
            <person name="Tsui H.-C.T."/>
            <person name="Winkler M.E."/>
        </authorList>
    </citation>
    <scope>NUCLEOTIDE SEQUENCE</scope>
</reference>
<proteinExistence type="inferred from homology"/>
<comment type="cofactor">
    <cofactor evidence="1">
        <name>Zn(2+)</name>
        <dbReference type="ChEBI" id="CHEBI:29105"/>
    </cofactor>
</comment>
<accession>A0A381NPL3</accession>
<dbReference type="SUPFAM" id="SSF55031">
    <property type="entry name" value="Bacterial exopeptidase dimerisation domain"/>
    <property type="match status" value="1"/>
</dbReference>
<evidence type="ECO:0000313" key="7">
    <source>
        <dbReference type="EMBL" id="SUZ56457.1"/>
    </source>
</evidence>
<comment type="similarity">
    <text evidence="2">Belongs to the peptidase M20A family.</text>
</comment>
<gene>
    <name evidence="7" type="ORF">METZ01_LOCUS9311</name>
</gene>
<evidence type="ECO:0000256" key="4">
    <source>
        <dbReference type="ARBA" id="ARBA00022801"/>
    </source>
</evidence>
<feature type="domain" description="Peptidase M20 dimerisation" evidence="6">
    <location>
        <begin position="195"/>
        <end position="342"/>
    </location>
</feature>
<dbReference type="GO" id="GO:0016787">
    <property type="term" value="F:hydrolase activity"/>
    <property type="evidence" value="ECO:0007669"/>
    <property type="project" value="UniProtKB-KW"/>
</dbReference>
<evidence type="ECO:0000259" key="6">
    <source>
        <dbReference type="Pfam" id="PF07687"/>
    </source>
</evidence>
<dbReference type="PANTHER" id="PTHR43808:SF8">
    <property type="entry name" value="PEPTIDASE M20 DIMERISATION DOMAIN-CONTAINING PROTEIN"/>
    <property type="match status" value="1"/>
</dbReference>
<keyword evidence="4" id="KW-0378">Hydrolase</keyword>
<evidence type="ECO:0000256" key="1">
    <source>
        <dbReference type="ARBA" id="ARBA00001947"/>
    </source>
</evidence>
<evidence type="ECO:0000256" key="3">
    <source>
        <dbReference type="ARBA" id="ARBA00022723"/>
    </source>
</evidence>
<protein>
    <recommendedName>
        <fullName evidence="6">Peptidase M20 dimerisation domain-containing protein</fullName>
    </recommendedName>
</protein>
<dbReference type="Pfam" id="PF01546">
    <property type="entry name" value="Peptidase_M20"/>
    <property type="match status" value="1"/>
</dbReference>
<organism evidence="7">
    <name type="scientific">marine metagenome</name>
    <dbReference type="NCBI Taxonomy" id="408172"/>
    <lineage>
        <taxon>unclassified sequences</taxon>
        <taxon>metagenomes</taxon>
        <taxon>ecological metagenomes</taxon>
    </lineage>
</organism>
<dbReference type="PANTHER" id="PTHR43808">
    <property type="entry name" value="ACETYLORNITHINE DEACETYLASE"/>
    <property type="match status" value="1"/>
</dbReference>
<name>A0A381NPL3_9ZZZZ</name>
<dbReference type="Gene3D" id="1.10.150.900">
    <property type="match status" value="1"/>
</dbReference>
<dbReference type="Pfam" id="PF07687">
    <property type="entry name" value="M20_dimer"/>
    <property type="match status" value="1"/>
</dbReference>
<keyword evidence="3" id="KW-0479">Metal-binding</keyword>
<dbReference type="AlphaFoldDB" id="A0A381NPL3"/>
<keyword evidence="5" id="KW-0862">Zinc</keyword>
<dbReference type="GO" id="GO:0046872">
    <property type="term" value="F:metal ion binding"/>
    <property type="evidence" value="ECO:0007669"/>
    <property type="project" value="UniProtKB-KW"/>
</dbReference>
<dbReference type="InterPro" id="IPR036264">
    <property type="entry name" value="Bact_exopeptidase_dim_dom"/>
</dbReference>
<sequence>MRDDSTGAAGATIELLQELIRNACVNDGTPESGQEVRNADTLGSYLSTSGLDVERYEPTPGRVSLVARIEGSDPGAPSLCLMGHTDVVPVNPDGWSRDPFGAELVDGEVWGRGAVDMLNLTASQAVAFRRLADTGFRPRGDLIFFAVADEEHGSAHGARWMAEHELDSIRADYVLTENGGLHVGTSEAPVVSMNVGEKGVAWRRLTVRGTPGHGSMPFRTDNALVKAAAVAQRLADYRPPPRFHELWRSQVADLGLPEDMKEQLLDTDRIDDFLATLPNVGAAGHLHACTHTTFSVNAAEMTGKTNVIPDRVVLDVDIRTLPGEDAAAVQEHLDVALGDLAGEVEVAPIIDDKASISRTDTPLWDALLRATSRHFPDARLSAQFVVGFTDARVFRELGAVAYGAGLLSPEIDSGEFARRFHGNDERIDVESLRLSTALYEDVARDMLGS</sequence>
<dbReference type="InterPro" id="IPR011650">
    <property type="entry name" value="Peptidase_M20_dimer"/>
</dbReference>
<dbReference type="SUPFAM" id="SSF53187">
    <property type="entry name" value="Zn-dependent exopeptidases"/>
    <property type="match status" value="1"/>
</dbReference>
<evidence type="ECO:0000256" key="2">
    <source>
        <dbReference type="ARBA" id="ARBA00006247"/>
    </source>
</evidence>
<dbReference type="EMBL" id="UINC01000502">
    <property type="protein sequence ID" value="SUZ56457.1"/>
    <property type="molecule type" value="Genomic_DNA"/>
</dbReference>
<dbReference type="InterPro" id="IPR002933">
    <property type="entry name" value="Peptidase_M20"/>
</dbReference>
<dbReference type="Gene3D" id="3.40.630.10">
    <property type="entry name" value="Zn peptidases"/>
    <property type="match status" value="1"/>
</dbReference>